<evidence type="ECO:0000313" key="5">
    <source>
        <dbReference type="Proteomes" id="UP000265962"/>
    </source>
</evidence>
<protein>
    <submittedName>
        <fullName evidence="4">TadE-like</fullName>
    </submittedName>
</protein>
<keyword evidence="2" id="KW-1133">Transmembrane helix</keyword>
<feature type="domain" description="TadE-like" evidence="3">
    <location>
        <begin position="30"/>
        <end position="72"/>
    </location>
</feature>
<dbReference type="AlphaFoldDB" id="A0A375I708"/>
<keyword evidence="5" id="KW-1185">Reference proteome</keyword>
<feature type="transmembrane region" description="Helical" evidence="2">
    <location>
        <begin position="36"/>
        <end position="57"/>
    </location>
</feature>
<dbReference type="Proteomes" id="UP000265962">
    <property type="component" value="Unassembled WGS sequence"/>
</dbReference>
<dbReference type="Pfam" id="PF07811">
    <property type="entry name" value="TadE"/>
    <property type="match status" value="1"/>
</dbReference>
<evidence type="ECO:0000256" key="2">
    <source>
        <dbReference type="SAM" id="Phobius"/>
    </source>
</evidence>
<sequence>MSQQHAAGAPPQRSGGARRHRPSRAGDERGSASLELVVVVPAAVLVIALVTAGWRLWSVRSQVREAAAAGARAASLARSAAEAELSAAAVVDSDLATMRSICTSPVVHVDASAFSAPTGDGDVTVDVSCQVPFTDLLVPMPGALTVEGRAGSRLDSYRGRQP</sequence>
<evidence type="ECO:0000259" key="3">
    <source>
        <dbReference type="Pfam" id="PF07811"/>
    </source>
</evidence>
<keyword evidence="2" id="KW-0812">Transmembrane</keyword>
<dbReference type="InterPro" id="IPR012495">
    <property type="entry name" value="TadE-like_dom"/>
</dbReference>
<dbReference type="EMBL" id="OMOH01000008">
    <property type="protein sequence ID" value="SPF69041.1"/>
    <property type="molecule type" value="Genomic_DNA"/>
</dbReference>
<dbReference type="OrthoDB" id="3732760at2"/>
<reference evidence="5" key="1">
    <citation type="submission" date="2018-02" db="EMBL/GenBank/DDBJ databases">
        <authorList>
            <person name="Hornung B."/>
        </authorList>
    </citation>
    <scope>NUCLEOTIDE SEQUENCE [LARGE SCALE GENOMIC DNA]</scope>
</reference>
<keyword evidence="2" id="KW-0472">Membrane</keyword>
<name>A0A375I708_9ACTN</name>
<organism evidence="4 5">
    <name type="scientific">Propionibacterium ruminifibrarum</name>
    <dbReference type="NCBI Taxonomy" id="1962131"/>
    <lineage>
        <taxon>Bacteria</taxon>
        <taxon>Bacillati</taxon>
        <taxon>Actinomycetota</taxon>
        <taxon>Actinomycetes</taxon>
        <taxon>Propionibacteriales</taxon>
        <taxon>Propionibacteriaceae</taxon>
        <taxon>Propionibacterium</taxon>
    </lineage>
</organism>
<gene>
    <name evidence="4" type="ORF">PROPJV5_2006</name>
</gene>
<proteinExistence type="predicted"/>
<dbReference type="RefSeq" id="WP_119716161.1">
    <property type="nucleotide sequence ID" value="NZ_OMOH01000008.1"/>
</dbReference>
<feature type="region of interest" description="Disordered" evidence="1">
    <location>
        <begin position="1"/>
        <end position="28"/>
    </location>
</feature>
<accession>A0A375I708</accession>
<evidence type="ECO:0000256" key="1">
    <source>
        <dbReference type="SAM" id="MobiDB-lite"/>
    </source>
</evidence>
<evidence type="ECO:0000313" key="4">
    <source>
        <dbReference type="EMBL" id="SPF69041.1"/>
    </source>
</evidence>